<protein>
    <submittedName>
        <fullName evidence="2">Uncharacterized protein</fullName>
    </submittedName>
</protein>
<gene>
    <name evidence="2" type="ORF">LCGC14_1866320</name>
</gene>
<dbReference type="EMBL" id="LAZR01018968">
    <property type="protein sequence ID" value="KKL94275.1"/>
    <property type="molecule type" value="Genomic_DNA"/>
</dbReference>
<comment type="caution">
    <text evidence="2">The sequence shown here is derived from an EMBL/GenBank/DDBJ whole genome shotgun (WGS) entry which is preliminary data.</text>
</comment>
<accession>A0A0F9IKJ1</accession>
<dbReference type="AlphaFoldDB" id="A0A0F9IKJ1"/>
<proteinExistence type="predicted"/>
<reference evidence="2" key="1">
    <citation type="journal article" date="2015" name="Nature">
        <title>Complex archaea that bridge the gap between prokaryotes and eukaryotes.</title>
        <authorList>
            <person name="Spang A."/>
            <person name="Saw J.H."/>
            <person name="Jorgensen S.L."/>
            <person name="Zaremba-Niedzwiedzka K."/>
            <person name="Martijn J."/>
            <person name="Lind A.E."/>
            <person name="van Eijk R."/>
            <person name="Schleper C."/>
            <person name="Guy L."/>
            <person name="Ettema T.J."/>
        </authorList>
    </citation>
    <scope>NUCLEOTIDE SEQUENCE</scope>
</reference>
<organism evidence="2">
    <name type="scientific">marine sediment metagenome</name>
    <dbReference type="NCBI Taxonomy" id="412755"/>
    <lineage>
        <taxon>unclassified sequences</taxon>
        <taxon>metagenomes</taxon>
        <taxon>ecological metagenomes</taxon>
    </lineage>
</organism>
<keyword evidence="1" id="KW-0175">Coiled coil</keyword>
<feature type="coiled-coil region" evidence="1">
    <location>
        <begin position="5"/>
        <end position="32"/>
    </location>
</feature>
<evidence type="ECO:0000313" key="2">
    <source>
        <dbReference type="EMBL" id="KKL94275.1"/>
    </source>
</evidence>
<feature type="non-terminal residue" evidence="2">
    <location>
        <position position="68"/>
    </location>
</feature>
<sequence>MKMSSNDLKEMIKDLENEAKIIQDLVINLINSAPIIFYDNLKQYGFSTLPENLIDIQQQALTKYNVWY</sequence>
<evidence type="ECO:0000256" key="1">
    <source>
        <dbReference type="SAM" id="Coils"/>
    </source>
</evidence>
<name>A0A0F9IKJ1_9ZZZZ</name>